<keyword evidence="3" id="KW-0479">Metal-binding</keyword>
<dbReference type="GO" id="GO:0008897">
    <property type="term" value="F:holo-[acyl-carrier-protein] synthase activity"/>
    <property type="evidence" value="ECO:0007669"/>
    <property type="project" value="InterPro"/>
</dbReference>
<keyword evidence="4" id="KW-0276">Fatty acid metabolism</keyword>
<name>A0A382JG51_9ZZZZ</name>
<dbReference type="InterPro" id="IPR037143">
    <property type="entry name" value="4-PPantetheinyl_Trfase_dom_sf"/>
</dbReference>
<dbReference type="NCBIfam" id="TIGR00516">
    <property type="entry name" value="acpS"/>
    <property type="match status" value="1"/>
</dbReference>
<reference evidence="9" key="1">
    <citation type="submission" date="2018-05" db="EMBL/GenBank/DDBJ databases">
        <authorList>
            <person name="Lanie J.A."/>
            <person name="Ng W.-L."/>
            <person name="Kazmierczak K.M."/>
            <person name="Andrzejewski T.M."/>
            <person name="Davidsen T.M."/>
            <person name="Wayne K.J."/>
            <person name="Tettelin H."/>
            <person name="Glass J.I."/>
            <person name="Rusch D."/>
            <person name="Podicherti R."/>
            <person name="Tsui H.-C.T."/>
            <person name="Winkler M.E."/>
        </authorList>
    </citation>
    <scope>NUCLEOTIDE SEQUENCE</scope>
</reference>
<evidence type="ECO:0000256" key="4">
    <source>
        <dbReference type="ARBA" id="ARBA00022832"/>
    </source>
</evidence>
<dbReference type="Gene3D" id="3.90.470.20">
    <property type="entry name" value="4'-phosphopantetheinyl transferase domain"/>
    <property type="match status" value="1"/>
</dbReference>
<evidence type="ECO:0000259" key="8">
    <source>
        <dbReference type="Pfam" id="PF01648"/>
    </source>
</evidence>
<dbReference type="EMBL" id="UINC01073903">
    <property type="protein sequence ID" value="SVC10635.1"/>
    <property type="molecule type" value="Genomic_DNA"/>
</dbReference>
<dbReference type="InterPro" id="IPR004568">
    <property type="entry name" value="Ppantetheine-prot_Trfase_dom"/>
</dbReference>
<evidence type="ECO:0000313" key="9">
    <source>
        <dbReference type="EMBL" id="SVC10635.1"/>
    </source>
</evidence>
<evidence type="ECO:0000256" key="7">
    <source>
        <dbReference type="ARBA" id="ARBA00023160"/>
    </source>
</evidence>
<accession>A0A382JG51</accession>
<keyword evidence="5" id="KW-0460">Magnesium</keyword>
<protein>
    <recommendedName>
        <fullName evidence="8">4'-phosphopantetheinyl transferase domain-containing protein</fullName>
    </recommendedName>
</protein>
<keyword evidence="2" id="KW-0808">Transferase</keyword>
<dbReference type="InterPro" id="IPR008278">
    <property type="entry name" value="4-PPantetheinyl_Trfase_dom"/>
</dbReference>
<dbReference type="SUPFAM" id="SSF56214">
    <property type="entry name" value="4'-phosphopantetheinyl transferase"/>
    <property type="match status" value="1"/>
</dbReference>
<dbReference type="NCBIfam" id="TIGR00556">
    <property type="entry name" value="pantethn_trn"/>
    <property type="match status" value="1"/>
</dbReference>
<dbReference type="GO" id="GO:0006633">
    <property type="term" value="P:fatty acid biosynthetic process"/>
    <property type="evidence" value="ECO:0007669"/>
    <property type="project" value="UniProtKB-KW"/>
</dbReference>
<proteinExistence type="inferred from homology"/>
<dbReference type="GO" id="GO:0000287">
    <property type="term" value="F:magnesium ion binding"/>
    <property type="evidence" value="ECO:0007669"/>
    <property type="project" value="InterPro"/>
</dbReference>
<feature type="domain" description="4'-phosphopantetheinyl transferase" evidence="8">
    <location>
        <begin position="11"/>
        <end position="118"/>
    </location>
</feature>
<gene>
    <name evidence="9" type="ORF">METZ01_LOCUS263489</name>
</gene>
<evidence type="ECO:0000256" key="1">
    <source>
        <dbReference type="ARBA" id="ARBA00022516"/>
    </source>
</evidence>
<keyword evidence="1" id="KW-0444">Lipid biosynthesis</keyword>
<sequence>MKRTAVSEVFIGTDLVEVDRVRSSIEKSGDRFLDRIFTKTEQKYCRSKANPDIHFAGRFAAKEAVIKALKSAGVKDPIPFSAIDVQPSESGEPIVVLEGDWEGQCKVSISHTDKHAIASAIYIL</sequence>
<keyword evidence="7" id="KW-0275">Fatty acid biosynthesis</keyword>
<organism evidence="9">
    <name type="scientific">marine metagenome</name>
    <dbReference type="NCBI Taxonomy" id="408172"/>
    <lineage>
        <taxon>unclassified sequences</taxon>
        <taxon>metagenomes</taxon>
        <taxon>ecological metagenomes</taxon>
    </lineage>
</organism>
<evidence type="ECO:0000256" key="5">
    <source>
        <dbReference type="ARBA" id="ARBA00022842"/>
    </source>
</evidence>
<dbReference type="HAMAP" id="MF_00101">
    <property type="entry name" value="AcpS"/>
    <property type="match status" value="1"/>
</dbReference>
<keyword evidence="6" id="KW-0443">Lipid metabolism</keyword>
<dbReference type="InterPro" id="IPR002582">
    <property type="entry name" value="ACPS"/>
</dbReference>
<evidence type="ECO:0000256" key="6">
    <source>
        <dbReference type="ARBA" id="ARBA00023098"/>
    </source>
</evidence>
<dbReference type="AlphaFoldDB" id="A0A382JG51"/>
<evidence type="ECO:0000256" key="3">
    <source>
        <dbReference type="ARBA" id="ARBA00022723"/>
    </source>
</evidence>
<evidence type="ECO:0000256" key="2">
    <source>
        <dbReference type="ARBA" id="ARBA00022679"/>
    </source>
</evidence>
<dbReference type="Pfam" id="PF01648">
    <property type="entry name" value="ACPS"/>
    <property type="match status" value="1"/>
</dbReference>